<dbReference type="InterPro" id="IPR011006">
    <property type="entry name" value="CheY-like_superfamily"/>
</dbReference>
<feature type="modified residue" description="4-aspartylphosphate" evidence="4">
    <location>
        <position position="64"/>
    </location>
</feature>
<dbReference type="Proteomes" id="UP000316714">
    <property type="component" value="Unassembled WGS sequence"/>
</dbReference>
<dbReference type="EMBL" id="SIHJ01000005">
    <property type="protein sequence ID" value="TWT30489.1"/>
    <property type="molecule type" value="Genomic_DNA"/>
</dbReference>
<dbReference type="GO" id="GO:0003677">
    <property type="term" value="F:DNA binding"/>
    <property type="evidence" value="ECO:0007669"/>
    <property type="project" value="UniProtKB-KW"/>
</dbReference>
<dbReference type="SUPFAM" id="SSF52172">
    <property type="entry name" value="CheY-like"/>
    <property type="match status" value="1"/>
</dbReference>
<dbReference type="RefSeq" id="WP_146568843.1">
    <property type="nucleotide sequence ID" value="NZ_SIHJ01000005.1"/>
</dbReference>
<evidence type="ECO:0000313" key="8">
    <source>
        <dbReference type="Proteomes" id="UP000316714"/>
    </source>
</evidence>
<dbReference type="AlphaFoldDB" id="A0A5C5UXF5"/>
<dbReference type="Pfam" id="PF00196">
    <property type="entry name" value="GerE"/>
    <property type="match status" value="1"/>
</dbReference>
<keyword evidence="3" id="KW-0804">Transcription</keyword>
<dbReference type="PANTHER" id="PTHR44688">
    <property type="entry name" value="DNA-BINDING TRANSCRIPTIONAL ACTIVATOR DEVR_DOSR"/>
    <property type="match status" value="1"/>
</dbReference>
<dbReference type="GO" id="GO:0006355">
    <property type="term" value="P:regulation of DNA-templated transcription"/>
    <property type="evidence" value="ECO:0007669"/>
    <property type="project" value="InterPro"/>
</dbReference>
<evidence type="ECO:0000259" key="6">
    <source>
        <dbReference type="PROSITE" id="PS50110"/>
    </source>
</evidence>
<dbReference type="SUPFAM" id="SSF46894">
    <property type="entry name" value="C-terminal effector domain of the bipartite response regulators"/>
    <property type="match status" value="1"/>
</dbReference>
<dbReference type="Gene3D" id="3.40.50.2300">
    <property type="match status" value="1"/>
</dbReference>
<dbReference type="CDD" id="cd06170">
    <property type="entry name" value="LuxR_C_like"/>
    <property type="match status" value="1"/>
</dbReference>
<evidence type="ECO:0000256" key="4">
    <source>
        <dbReference type="PROSITE-ProRule" id="PRU00169"/>
    </source>
</evidence>
<reference evidence="7 8" key="1">
    <citation type="submission" date="2019-02" db="EMBL/GenBank/DDBJ databases">
        <title>Deep-cultivation of Planctomycetes and their phenomic and genomic characterization uncovers novel biology.</title>
        <authorList>
            <person name="Wiegand S."/>
            <person name="Jogler M."/>
            <person name="Boedeker C."/>
            <person name="Pinto D."/>
            <person name="Vollmers J."/>
            <person name="Rivas-Marin E."/>
            <person name="Kohn T."/>
            <person name="Peeters S.H."/>
            <person name="Heuer A."/>
            <person name="Rast P."/>
            <person name="Oberbeckmann S."/>
            <person name="Bunk B."/>
            <person name="Jeske O."/>
            <person name="Meyerdierks A."/>
            <person name="Storesund J.E."/>
            <person name="Kallscheuer N."/>
            <person name="Luecker S."/>
            <person name="Lage O.M."/>
            <person name="Pohl T."/>
            <person name="Merkel B.J."/>
            <person name="Hornburger P."/>
            <person name="Mueller R.-W."/>
            <person name="Bruemmer F."/>
            <person name="Labrenz M."/>
            <person name="Spormann A.M."/>
            <person name="Op Den Camp H."/>
            <person name="Overmann J."/>
            <person name="Amann R."/>
            <person name="Jetten M.S.M."/>
            <person name="Mascher T."/>
            <person name="Medema M.H."/>
            <person name="Devos D.P."/>
            <person name="Kaster A.-K."/>
            <person name="Ovreas L."/>
            <person name="Rohde M."/>
            <person name="Galperin M.Y."/>
            <person name="Jogler C."/>
        </authorList>
    </citation>
    <scope>NUCLEOTIDE SEQUENCE [LARGE SCALE GENOMIC DNA]</scope>
    <source>
        <strain evidence="7 8">KOR34</strain>
    </source>
</reference>
<protein>
    <submittedName>
        <fullName evidence="7">Transcriptional regulatory protein FixJ</fullName>
    </submittedName>
</protein>
<keyword evidence="1" id="KW-0805">Transcription regulation</keyword>
<dbReference type="PRINTS" id="PR00038">
    <property type="entry name" value="HTHLUXR"/>
</dbReference>
<keyword evidence="8" id="KW-1185">Reference proteome</keyword>
<dbReference type="PROSITE" id="PS50110">
    <property type="entry name" value="RESPONSE_REGULATORY"/>
    <property type="match status" value="1"/>
</dbReference>
<sequence length="213" mass="23014">MLATDQGPISDERKTVFVIEDDAAARSAVCEMLEPKGLRVEAYESAEDFLANGQPNGPSCLLLDDRLPGMRGSELLRQLSNNGVHTPAVLVTGYATTSVTVDAMRNGAVSVLDKPCSDMALEEAVGVALEADVRRRRVEEPARVAKERLSQLNDSEMQVLRMVLDGVPNKQIANRMGVCVRTVESRRSKIYGAAKVNSVAELVRMCVAAGIVD</sequence>
<evidence type="ECO:0000313" key="7">
    <source>
        <dbReference type="EMBL" id="TWT30489.1"/>
    </source>
</evidence>
<dbReference type="InterPro" id="IPR000792">
    <property type="entry name" value="Tscrpt_reg_LuxR_C"/>
</dbReference>
<name>A0A5C5UXF5_9BACT</name>
<proteinExistence type="predicted"/>
<evidence type="ECO:0000256" key="3">
    <source>
        <dbReference type="ARBA" id="ARBA00023163"/>
    </source>
</evidence>
<dbReference type="OrthoDB" id="271936at2"/>
<dbReference type="Gene3D" id="1.10.10.10">
    <property type="entry name" value="Winged helix-like DNA-binding domain superfamily/Winged helix DNA-binding domain"/>
    <property type="match status" value="1"/>
</dbReference>
<dbReference type="PANTHER" id="PTHR44688:SF16">
    <property type="entry name" value="DNA-BINDING TRANSCRIPTIONAL ACTIVATOR DEVR_DOSR"/>
    <property type="match status" value="1"/>
</dbReference>
<feature type="domain" description="HTH luxR-type" evidence="5">
    <location>
        <begin position="145"/>
        <end position="210"/>
    </location>
</feature>
<dbReference type="InterPro" id="IPR016032">
    <property type="entry name" value="Sig_transdc_resp-reg_C-effctor"/>
</dbReference>
<dbReference type="SMART" id="SM00448">
    <property type="entry name" value="REC"/>
    <property type="match status" value="1"/>
</dbReference>
<evidence type="ECO:0000256" key="2">
    <source>
        <dbReference type="ARBA" id="ARBA00023125"/>
    </source>
</evidence>
<comment type="caution">
    <text evidence="7">The sequence shown here is derived from an EMBL/GenBank/DDBJ whole genome shotgun (WGS) entry which is preliminary data.</text>
</comment>
<dbReference type="SMART" id="SM00421">
    <property type="entry name" value="HTH_LUXR"/>
    <property type="match status" value="1"/>
</dbReference>
<feature type="domain" description="Response regulatory" evidence="6">
    <location>
        <begin position="15"/>
        <end position="129"/>
    </location>
</feature>
<keyword evidence="2" id="KW-0238">DNA-binding</keyword>
<dbReference type="InterPro" id="IPR001789">
    <property type="entry name" value="Sig_transdc_resp-reg_receiver"/>
</dbReference>
<organism evidence="7 8">
    <name type="scientific">Posidoniimonas corsicana</name>
    <dbReference type="NCBI Taxonomy" id="1938618"/>
    <lineage>
        <taxon>Bacteria</taxon>
        <taxon>Pseudomonadati</taxon>
        <taxon>Planctomycetota</taxon>
        <taxon>Planctomycetia</taxon>
        <taxon>Pirellulales</taxon>
        <taxon>Lacipirellulaceae</taxon>
        <taxon>Posidoniimonas</taxon>
    </lineage>
</organism>
<evidence type="ECO:0000256" key="1">
    <source>
        <dbReference type="ARBA" id="ARBA00023015"/>
    </source>
</evidence>
<dbReference type="PROSITE" id="PS50043">
    <property type="entry name" value="HTH_LUXR_2"/>
    <property type="match status" value="1"/>
</dbReference>
<evidence type="ECO:0000259" key="5">
    <source>
        <dbReference type="PROSITE" id="PS50043"/>
    </source>
</evidence>
<keyword evidence="4" id="KW-0597">Phosphoprotein</keyword>
<dbReference type="Pfam" id="PF00072">
    <property type="entry name" value="Response_reg"/>
    <property type="match status" value="1"/>
</dbReference>
<gene>
    <name evidence="7" type="primary">fixJ_3</name>
    <name evidence="7" type="ORF">KOR34_50480</name>
</gene>
<accession>A0A5C5UXF5</accession>
<dbReference type="GO" id="GO:0000160">
    <property type="term" value="P:phosphorelay signal transduction system"/>
    <property type="evidence" value="ECO:0007669"/>
    <property type="project" value="InterPro"/>
</dbReference>
<dbReference type="InterPro" id="IPR036388">
    <property type="entry name" value="WH-like_DNA-bd_sf"/>
</dbReference>